<dbReference type="STRING" id="1206085.SAMN05443575_0198"/>
<dbReference type="SUPFAM" id="SSF50447">
    <property type="entry name" value="Translation proteins"/>
    <property type="match status" value="1"/>
</dbReference>
<keyword evidence="3 5" id="KW-0698">rRNA processing</keyword>
<dbReference type="RefSeq" id="WP_200799975.1">
    <property type="nucleotide sequence ID" value="NZ_FQVU01000001.1"/>
</dbReference>
<evidence type="ECO:0000313" key="8">
    <source>
        <dbReference type="EMBL" id="SHF52610.1"/>
    </source>
</evidence>
<dbReference type="SUPFAM" id="SSF50346">
    <property type="entry name" value="PRC-barrel domain"/>
    <property type="match status" value="1"/>
</dbReference>
<dbReference type="InterPro" id="IPR011961">
    <property type="entry name" value="RimM"/>
</dbReference>
<feature type="domain" description="RimM N-terminal" evidence="6">
    <location>
        <begin position="16"/>
        <end position="94"/>
    </location>
</feature>
<dbReference type="InterPro" id="IPR002676">
    <property type="entry name" value="RimM_N"/>
</dbReference>
<comment type="similarity">
    <text evidence="5">Belongs to the RimM family.</text>
</comment>
<keyword evidence="2 5" id="KW-0690">Ribosome biogenesis</keyword>
<dbReference type="Gene3D" id="2.40.30.60">
    <property type="entry name" value="RimM"/>
    <property type="match status" value="1"/>
</dbReference>
<comment type="domain">
    <text evidence="5">The PRC barrel domain binds ribosomal protein uS19.</text>
</comment>
<dbReference type="GO" id="GO:0043022">
    <property type="term" value="F:ribosome binding"/>
    <property type="evidence" value="ECO:0007669"/>
    <property type="project" value="InterPro"/>
</dbReference>
<dbReference type="GO" id="GO:0005737">
    <property type="term" value="C:cytoplasm"/>
    <property type="evidence" value="ECO:0007669"/>
    <property type="project" value="UniProtKB-SubCell"/>
</dbReference>
<dbReference type="AlphaFoldDB" id="A0A1M5CD46"/>
<dbReference type="InterPro" id="IPR011033">
    <property type="entry name" value="PRC_barrel-like_sf"/>
</dbReference>
<name>A0A1M5CD46_9ACTN</name>
<dbReference type="Proteomes" id="UP000186132">
    <property type="component" value="Unassembled WGS sequence"/>
</dbReference>
<evidence type="ECO:0000256" key="1">
    <source>
        <dbReference type="ARBA" id="ARBA00022490"/>
    </source>
</evidence>
<proteinExistence type="inferred from homology"/>
<sequence>MSDDETATGAEALVAVGRVGPARGVRGDLFVEPWTDAPEERFAPGSVLVTEPTEAGPLTVETAVVSSGKQVVHFLGVDGRVEAEALRGVRLFVAAAHRPALADPDEFYDTDLIGLTARTVDGAELGPVVDITHAGGADYLVVAVAGTDRLVPFVAAIVPAVDVAAGIVTVDPPAGLFEL</sequence>
<keyword evidence="1 5" id="KW-0963">Cytoplasm</keyword>
<keyword evidence="4 5" id="KW-0143">Chaperone</keyword>
<dbReference type="PANTHER" id="PTHR33692">
    <property type="entry name" value="RIBOSOME MATURATION FACTOR RIMM"/>
    <property type="match status" value="1"/>
</dbReference>
<evidence type="ECO:0000259" key="7">
    <source>
        <dbReference type="Pfam" id="PF24986"/>
    </source>
</evidence>
<evidence type="ECO:0000256" key="5">
    <source>
        <dbReference type="HAMAP-Rule" id="MF_00014"/>
    </source>
</evidence>
<comment type="function">
    <text evidence="5">An accessory protein needed during the final step in the assembly of 30S ribosomal subunit, possibly for assembly of the head region. Essential for efficient processing of 16S rRNA. May be needed both before and after RbfA during the maturation of 16S rRNA. It has affinity for free ribosomal 30S subunits but not for 70S ribosomes.</text>
</comment>
<dbReference type="GO" id="GO:0006364">
    <property type="term" value="P:rRNA processing"/>
    <property type="evidence" value="ECO:0007669"/>
    <property type="project" value="UniProtKB-UniRule"/>
</dbReference>
<reference evidence="8 9" key="1">
    <citation type="submission" date="2016-11" db="EMBL/GenBank/DDBJ databases">
        <authorList>
            <person name="Jaros S."/>
            <person name="Januszkiewicz K."/>
            <person name="Wedrychowicz H."/>
        </authorList>
    </citation>
    <scope>NUCLEOTIDE SEQUENCE [LARGE SCALE GENOMIC DNA]</scope>
    <source>
        <strain evidence="8 9">DSM 45627</strain>
    </source>
</reference>
<comment type="subcellular location">
    <subcellularLocation>
        <location evidence="5">Cytoplasm</location>
    </subcellularLocation>
</comment>
<dbReference type="InterPro" id="IPR056792">
    <property type="entry name" value="PRC_RimM"/>
</dbReference>
<dbReference type="NCBIfam" id="TIGR02273">
    <property type="entry name" value="16S_RimM"/>
    <property type="match status" value="1"/>
</dbReference>
<dbReference type="InterPro" id="IPR009000">
    <property type="entry name" value="Transl_B-barrel_sf"/>
</dbReference>
<dbReference type="PANTHER" id="PTHR33692:SF1">
    <property type="entry name" value="RIBOSOME MATURATION FACTOR RIMM"/>
    <property type="match status" value="1"/>
</dbReference>
<organism evidence="8 9">
    <name type="scientific">Jatrophihabitans endophyticus</name>
    <dbReference type="NCBI Taxonomy" id="1206085"/>
    <lineage>
        <taxon>Bacteria</taxon>
        <taxon>Bacillati</taxon>
        <taxon>Actinomycetota</taxon>
        <taxon>Actinomycetes</taxon>
        <taxon>Jatrophihabitantales</taxon>
        <taxon>Jatrophihabitantaceae</taxon>
        <taxon>Jatrophihabitans</taxon>
    </lineage>
</organism>
<dbReference type="EMBL" id="FQVU01000001">
    <property type="protein sequence ID" value="SHF52610.1"/>
    <property type="molecule type" value="Genomic_DNA"/>
</dbReference>
<dbReference type="Pfam" id="PF01782">
    <property type="entry name" value="RimM"/>
    <property type="match status" value="1"/>
</dbReference>
<gene>
    <name evidence="5" type="primary">rimM</name>
    <name evidence="8" type="ORF">SAMN05443575_0198</name>
</gene>
<dbReference type="HAMAP" id="MF_00014">
    <property type="entry name" value="Ribosome_mat_RimM"/>
    <property type="match status" value="1"/>
</dbReference>
<keyword evidence="9" id="KW-1185">Reference proteome</keyword>
<evidence type="ECO:0000256" key="4">
    <source>
        <dbReference type="ARBA" id="ARBA00023186"/>
    </source>
</evidence>
<dbReference type="Gene3D" id="2.30.30.240">
    <property type="entry name" value="PRC-barrel domain"/>
    <property type="match status" value="1"/>
</dbReference>
<evidence type="ECO:0000256" key="3">
    <source>
        <dbReference type="ARBA" id="ARBA00022552"/>
    </source>
</evidence>
<evidence type="ECO:0000259" key="6">
    <source>
        <dbReference type="Pfam" id="PF01782"/>
    </source>
</evidence>
<evidence type="ECO:0000313" key="9">
    <source>
        <dbReference type="Proteomes" id="UP000186132"/>
    </source>
</evidence>
<evidence type="ECO:0000256" key="2">
    <source>
        <dbReference type="ARBA" id="ARBA00022517"/>
    </source>
</evidence>
<comment type="subunit">
    <text evidence="5">Binds ribosomal protein uS19.</text>
</comment>
<dbReference type="GO" id="GO:0042274">
    <property type="term" value="P:ribosomal small subunit biogenesis"/>
    <property type="evidence" value="ECO:0007669"/>
    <property type="project" value="UniProtKB-UniRule"/>
</dbReference>
<accession>A0A1M5CD46</accession>
<dbReference type="InterPro" id="IPR036976">
    <property type="entry name" value="RimM_N_sf"/>
</dbReference>
<protein>
    <recommendedName>
        <fullName evidence="5">Ribosome maturation factor RimM</fullName>
    </recommendedName>
</protein>
<dbReference type="GO" id="GO:0005840">
    <property type="term" value="C:ribosome"/>
    <property type="evidence" value="ECO:0007669"/>
    <property type="project" value="InterPro"/>
</dbReference>
<feature type="domain" description="Ribosome maturation factor RimM PRC barrel" evidence="7">
    <location>
        <begin position="110"/>
        <end position="176"/>
    </location>
</feature>
<dbReference type="Pfam" id="PF24986">
    <property type="entry name" value="PRC_RimM"/>
    <property type="match status" value="1"/>
</dbReference>